<evidence type="ECO:0000256" key="1">
    <source>
        <dbReference type="ARBA" id="ARBA00004370"/>
    </source>
</evidence>
<evidence type="ECO:0000256" key="5">
    <source>
        <dbReference type="ARBA" id="ARBA00023136"/>
    </source>
</evidence>
<dbReference type="GO" id="GO:0032543">
    <property type="term" value="P:mitochondrial translation"/>
    <property type="evidence" value="ECO:0007669"/>
    <property type="project" value="InterPro"/>
</dbReference>
<dbReference type="GO" id="GO:0003735">
    <property type="term" value="F:structural constituent of ribosome"/>
    <property type="evidence" value="ECO:0007669"/>
    <property type="project" value="InterPro"/>
</dbReference>
<gene>
    <name evidence="9" type="ORF">HPB52_006763</name>
</gene>
<evidence type="ECO:0000256" key="6">
    <source>
        <dbReference type="SAM" id="MobiDB-lite"/>
    </source>
</evidence>
<feature type="compositionally biased region" description="Basic and acidic residues" evidence="6">
    <location>
        <begin position="9"/>
        <end position="38"/>
    </location>
</feature>
<keyword evidence="10" id="KW-1185">Reference proteome</keyword>
<name>A0A9D4PCU2_RHISA</name>
<dbReference type="InterPro" id="IPR039848">
    <property type="entry name" value="Ribosomal_mS35_mt"/>
</dbReference>
<organism evidence="9 10">
    <name type="scientific">Rhipicephalus sanguineus</name>
    <name type="common">Brown dog tick</name>
    <name type="synonym">Ixodes sanguineus</name>
    <dbReference type="NCBI Taxonomy" id="34632"/>
    <lineage>
        <taxon>Eukaryota</taxon>
        <taxon>Metazoa</taxon>
        <taxon>Ecdysozoa</taxon>
        <taxon>Arthropoda</taxon>
        <taxon>Chelicerata</taxon>
        <taxon>Arachnida</taxon>
        <taxon>Acari</taxon>
        <taxon>Parasitiformes</taxon>
        <taxon>Ixodida</taxon>
        <taxon>Ixodoidea</taxon>
        <taxon>Ixodidae</taxon>
        <taxon>Rhipicephalinae</taxon>
        <taxon>Rhipicephalus</taxon>
        <taxon>Rhipicephalus</taxon>
    </lineage>
</organism>
<evidence type="ECO:0000313" key="9">
    <source>
        <dbReference type="EMBL" id="KAH7935376.1"/>
    </source>
</evidence>
<keyword evidence="7" id="KW-0812">Transmembrane</keyword>
<accession>A0A9D4PCU2</accession>
<evidence type="ECO:0000259" key="8">
    <source>
        <dbReference type="Pfam" id="PF10213"/>
    </source>
</evidence>
<keyword evidence="5 7" id="KW-0472">Membrane</keyword>
<dbReference type="GO" id="GO:0005763">
    <property type="term" value="C:mitochondrial small ribosomal subunit"/>
    <property type="evidence" value="ECO:0007669"/>
    <property type="project" value="TreeGrafter"/>
</dbReference>
<protein>
    <recommendedName>
        <fullName evidence="8">Small ribosomal subunit protein mS35 mitochondrial conserved domain-containing protein</fullName>
    </recommendedName>
</protein>
<evidence type="ECO:0000313" key="10">
    <source>
        <dbReference type="Proteomes" id="UP000821837"/>
    </source>
</evidence>
<reference evidence="9" key="1">
    <citation type="journal article" date="2020" name="Cell">
        <title>Large-Scale Comparative Analyses of Tick Genomes Elucidate Their Genetic Diversity and Vector Capacities.</title>
        <authorList>
            <consortium name="Tick Genome and Microbiome Consortium (TIGMIC)"/>
            <person name="Jia N."/>
            <person name="Wang J."/>
            <person name="Shi W."/>
            <person name="Du L."/>
            <person name="Sun Y."/>
            <person name="Zhan W."/>
            <person name="Jiang J.F."/>
            <person name="Wang Q."/>
            <person name="Zhang B."/>
            <person name="Ji P."/>
            <person name="Bell-Sakyi L."/>
            <person name="Cui X.M."/>
            <person name="Yuan T.T."/>
            <person name="Jiang B.G."/>
            <person name="Yang W.F."/>
            <person name="Lam T.T."/>
            <person name="Chang Q.C."/>
            <person name="Ding S.J."/>
            <person name="Wang X.J."/>
            <person name="Zhu J.G."/>
            <person name="Ruan X.D."/>
            <person name="Zhao L."/>
            <person name="Wei J.T."/>
            <person name="Ye R.Z."/>
            <person name="Que T.C."/>
            <person name="Du C.H."/>
            <person name="Zhou Y.H."/>
            <person name="Cheng J.X."/>
            <person name="Dai P.F."/>
            <person name="Guo W.B."/>
            <person name="Han X.H."/>
            <person name="Huang E.J."/>
            <person name="Li L.F."/>
            <person name="Wei W."/>
            <person name="Gao Y.C."/>
            <person name="Liu J.Z."/>
            <person name="Shao H.Z."/>
            <person name="Wang X."/>
            <person name="Wang C.C."/>
            <person name="Yang T.C."/>
            <person name="Huo Q.B."/>
            <person name="Li W."/>
            <person name="Chen H.Y."/>
            <person name="Chen S.E."/>
            <person name="Zhou L.G."/>
            <person name="Ni X.B."/>
            <person name="Tian J.H."/>
            <person name="Sheng Y."/>
            <person name="Liu T."/>
            <person name="Pan Y.S."/>
            <person name="Xia L.Y."/>
            <person name="Li J."/>
            <person name="Zhao F."/>
            <person name="Cao W.C."/>
        </authorList>
    </citation>
    <scope>NUCLEOTIDE SEQUENCE</scope>
    <source>
        <strain evidence="9">Rsan-2018</strain>
    </source>
</reference>
<dbReference type="PANTHER" id="PTHR13490">
    <property type="entry name" value="MITOCHONDRIAL 28S RIBOSOMAL PROTEIN S28"/>
    <property type="match status" value="1"/>
</dbReference>
<dbReference type="Pfam" id="PF10213">
    <property type="entry name" value="MRP-S28"/>
    <property type="match status" value="1"/>
</dbReference>
<dbReference type="Pfam" id="PF01697">
    <property type="entry name" value="Glyco_transf_92"/>
    <property type="match status" value="1"/>
</dbReference>
<dbReference type="InterPro" id="IPR008166">
    <property type="entry name" value="Glyco_transf_92"/>
</dbReference>
<comment type="subcellular location">
    <subcellularLocation>
        <location evidence="1">Membrane</location>
    </subcellularLocation>
</comment>
<dbReference type="PANTHER" id="PTHR13490:SF0">
    <property type="entry name" value="SMALL RIBOSOMAL SUBUNIT PROTEIN MS35"/>
    <property type="match status" value="1"/>
</dbReference>
<feature type="domain" description="Small ribosomal subunit protein mS35 mitochondrial conserved" evidence="8">
    <location>
        <begin position="157"/>
        <end position="227"/>
    </location>
</feature>
<dbReference type="EMBL" id="JABSTV010001255">
    <property type="protein sequence ID" value="KAH7935376.1"/>
    <property type="molecule type" value="Genomic_DNA"/>
</dbReference>
<feature type="transmembrane region" description="Helical" evidence="7">
    <location>
        <begin position="354"/>
        <end position="372"/>
    </location>
</feature>
<comment type="similarity">
    <text evidence="2">Belongs to the glycosyltransferase 92 family.</text>
</comment>
<evidence type="ECO:0000256" key="7">
    <source>
        <dbReference type="SAM" id="Phobius"/>
    </source>
</evidence>
<dbReference type="GO" id="GO:0016757">
    <property type="term" value="F:glycosyltransferase activity"/>
    <property type="evidence" value="ECO:0007669"/>
    <property type="project" value="UniProtKB-KW"/>
</dbReference>
<dbReference type="Proteomes" id="UP000821837">
    <property type="component" value="Unassembled WGS sequence"/>
</dbReference>
<comment type="caution">
    <text evidence="9">The sequence shown here is derived from an EMBL/GenBank/DDBJ whole genome shotgun (WGS) entry which is preliminary data.</text>
</comment>
<dbReference type="GO" id="GO:0016020">
    <property type="term" value="C:membrane"/>
    <property type="evidence" value="ECO:0007669"/>
    <property type="project" value="UniProtKB-SubCell"/>
</dbReference>
<keyword evidence="7" id="KW-1133">Transmembrane helix</keyword>
<dbReference type="InterPro" id="IPR019349">
    <property type="entry name" value="Ribosomal_mS35_mit"/>
</dbReference>
<reference evidence="9" key="2">
    <citation type="submission" date="2021-09" db="EMBL/GenBank/DDBJ databases">
        <authorList>
            <person name="Jia N."/>
            <person name="Wang J."/>
            <person name="Shi W."/>
            <person name="Du L."/>
            <person name="Sun Y."/>
            <person name="Zhan W."/>
            <person name="Jiang J."/>
            <person name="Wang Q."/>
            <person name="Zhang B."/>
            <person name="Ji P."/>
            <person name="Sakyi L.B."/>
            <person name="Cui X."/>
            <person name="Yuan T."/>
            <person name="Jiang B."/>
            <person name="Yang W."/>
            <person name="Lam T.T.-Y."/>
            <person name="Chang Q."/>
            <person name="Ding S."/>
            <person name="Wang X."/>
            <person name="Zhu J."/>
            <person name="Ruan X."/>
            <person name="Zhao L."/>
            <person name="Wei J."/>
            <person name="Que T."/>
            <person name="Du C."/>
            <person name="Cheng J."/>
            <person name="Dai P."/>
            <person name="Han X."/>
            <person name="Huang E."/>
            <person name="Gao Y."/>
            <person name="Liu J."/>
            <person name="Shao H."/>
            <person name="Ye R."/>
            <person name="Li L."/>
            <person name="Wei W."/>
            <person name="Wang X."/>
            <person name="Wang C."/>
            <person name="Huo Q."/>
            <person name="Li W."/>
            <person name="Guo W."/>
            <person name="Chen H."/>
            <person name="Chen S."/>
            <person name="Zhou L."/>
            <person name="Zhou L."/>
            <person name="Ni X."/>
            <person name="Tian J."/>
            <person name="Zhou Y."/>
            <person name="Sheng Y."/>
            <person name="Liu T."/>
            <person name="Pan Y."/>
            <person name="Xia L."/>
            <person name="Li J."/>
            <person name="Zhao F."/>
            <person name="Cao W."/>
        </authorList>
    </citation>
    <scope>NUCLEOTIDE SEQUENCE</scope>
    <source>
        <strain evidence="9">Rsan-2018</strain>
        <tissue evidence="9">Larvae</tissue>
    </source>
</reference>
<keyword evidence="3" id="KW-0328">Glycosyltransferase</keyword>
<keyword evidence="4" id="KW-0808">Transferase</keyword>
<sequence>MSSFVSNGDKSDATELDEDRKFRKLDLYRPKEAPKQKRAEIKYDVPQPRSERMPVDQDWTSVWPTAQSFRPSVVPLPLRQGYREKGAPPGKYANLELMKVPNFLHLTPAHLAKHVKVLRPFCTPWPAGLETDEKCEEHFPVEVIDSDYCHASPSIRDARSRIVTLRVKLSDLELDYHARDKLLRLVGDRYDAATDILTIVTDRCPLKKQNYDYAHYLLTAVYHESWKTEPWEADKAESDMECYLWEKSRSEANAVGFVKRMQQSLAGQEEITLPHVQHLPPDFSDDDVKGVAQVKDYAEAVCEIHNEGESLQSWDKYKRSVCSLLGLKHSELSPLAGEVHASCSWRRVVPTPRALTLFLVLVGFGLVLFIYLPRSFEERLVRSPRRRIPVLLAYEGEAEVHTFFCDTHTTQCPRIEFTPASGWQGGIPGVPDLHLLSAHYDTRVWVHGGKNRHYVRLLGVIKSEDADSLRFFCQMWYQELPHPIVVESDRTEIWLPAWDGRSPPGRYYRPFIFSCPVPFNVSSPLNSGPANVSLVAEPCACPPNSLALSKTPEKDPKRGIAVCVKGLDFPEDISARLVEWLELQFLLGADTVFFYIFQVHPKVDLILRYYRRFRRVQFERIQLPGLDEPHIPAKRRQYLTNNTWQKRRHELVPYNDCYYRHIPTHEFVLLVDIDEVILPRRHSTWQELLNDIVSTKPKMLATYASLAVPNVYFFDHFEQSGTADTMIQEEEL</sequence>
<proteinExistence type="inferred from homology"/>
<evidence type="ECO:0000256" key="2">
    <source>
        <dbReference type="ARBA" id="ARBA00007647"/>
    </source>
</evidence>
<feature type="region of interest" description="Disordered" evidence="6">
    <location>
        <begin position="1"/>
        <end position="38"/>
    </location>
</feature>
<evidence type="ECO:0000256" key="3">
    <source>
        <dbReference type="ARBA" id="ARBA00022676"/>
    </source>
</evidence>
<evidence type="ECO:0000256" key="4">
    <source>
        <dbReference type="ARBA" id="ARBA00022679"/>
    </source>
</evidence>
<dbReference type="VEuPathDB" id="VectorBase:RSAN_040434"/>
<dbReference type="AlphaFoldDB" id="A0A9D4PCU2"/>